<accession>A0A6L6IUI3</accession>
<evidence type="ECO:0000313" key="7">
    <source>
        <dbReference type="Proteomes" id="UP000478740"/>
    </source>
</evidence>
<organism evidence="6 7">
    <name type="scientific">Paracoccus shanxieyensis</name>
    <dbReference type="NCBI Taxonomy" id="2675752"/>
    <lineage>
        <taxon>Bacteria</taxon>
        <taxon>Pseudomonadati</taxon>
        <taxon>Pseudomonadota</taxon>
        <taxon>Alphaproteobacteria</taxon>
        <taxon>Rhodobacterales</taxon>
        <taxon>Paracoccaceae</taxon>
        <taxon>Paracoccus</taxon>
    </lineage>
</organism>
<dbReference type="Gene3D" id="2.30.30.760">
    <property type="match status" value="1"/>
</dbReference>
<dbReference type="CDD" id="cd11614">
    <property type="entry name" value="SAF_CpaB_FlgA_like"/>
    <property type="match status" value="1"/>
</dbReference>
<evidence type="ECO:0000313" key="6">
    <source>
        <dbReference type="EMBL" id="MTH63271.1"/>
    </source>
</evidence>
<dbReference type="InterPro" id="IPR017585">
    <property type="entry name" value="SAF_FlgA"/>
</dbReference>
<dbReference type="Gene3D" id="3.90.1210.10">
    <property type="entry name" value="Antifreeze-like/N-acetylneuraminic acid synthase C-terminal domain"/>
    <property type="match status" value="1"/>
</dbReference>
<feature type="domain" description="SAF" evidence="5">
    <location>
        <begin position="17"/>
        <end position="74"/>
    </location>
</feature>
<dbReference type="InterPro" id="IPR036732">
    <property type="entry name" value="AFP_Neu5c_C_sf"/>
</dbReference>
<comment type="subcellular location">
    <subcellularLocation>
        <location evidence="1 4">Periplasm</location>
    </subcellularLocation>
</comment>
<proteinExistence type="inferred from homology"/>
<dbReference type="SUPFAM" id="SSF51269">
    <property type="entry name" value="AFP III-like domain"/>
    <property type="match status" value="1"/>
</dbReference>
<evidence type="ECO:0000256" key="4">
    <source>
        <dbReference type="RuleBase" id="RU362063"/>
    </source>
</evidence>
<feature type="chain" id="PRO_5027145372" description="Flagella basal body P-ring formation protein FlgA" evidence="4">
    <location>
        <begin position="18"/>
        <end position="138"/>
    </location>
</feature>
<dbReference type="InterPro" id="IPR013974">
    <property type="entry name" value="SAF"/>
</dbReference>
<comment type="similarity">
    <text evidence="4">Belongs to the FlgA family.</text>
</comment>
<dbReference type="EMBL" id="WMII01000002">
    <property type="protein sequence ID" value="MTH63271.1"/>
    <property type="molecule type" value="Genomic_DNA"/>
</dbReference>
<keyword evidence="4" id="KW-1005">Bacterial flagellum biogenesis</keyword>
<dbReference type="SMART" id="SM00858">
    <property type="entry name" value="SAF"/>
    <property type="match status" value="1"/>
</dbReference>
<keyword evidence="2 4" id="KW-0732">Signal</keyword>
<dbReference type="RefSeq" id="WP_155043194.1">
    <property type="nucleotide sequence ID" value="NZ_WMIH01000005.1"/>
</dbReference>
<dbReference type="GO" id="GO:0042597">
    <property type="term" value="C:periplasmic space"/>
    <property type="evidence" value="ECO:0007669"/>
    <property type="project" value="UniProtKB-SubCell"/>
</dbReference>
<dbReference type="PANTHER" id="PTHR36307:SF1">
    <property type="entry name" value="FLAGELLA BASAL BODY P-RING FORMATION PROTEIN FLGA"/>
    <property type="match status" value="1"/>
</dbReference>
<dbReference type="Pfam" id="PF13144">
    <property type="entry name" value="ChapFlgA"/>
    <property type="match status" value="1"/>
</dbReference>
<gene>
    <name evidence="6" type="primary">flgA</name>
    <name evidence="6" type="ORF">GL284_03180</name>
</gene>
<sequence length="138" mass="14483">MRVVLALLALSAPPAQADSVVATRTLSAGMVILPQDVRMDPGQQGGIGDLDQVVGQQLQVMVAEGRPVQPRHVASPKLVDRNQIVTIIFERGALRIEAEGRAMAAGSVGEMVRVLNNSSRVTVVGRVAPDGSVIVAQN</sequence>
<keyword evidence="3 4" id="KW-0574">Periplasm</keyword>
<reference evidence="6 7" key="1">
    <citation type="submission" date="2019-11" db="EMBL/GenBank/DDBJ databases">
        <authorList>
            <person name="Dong K."/>
        </authorList>
    </citation>
    <scope>NUCLEOTIDE SEQUENCE [LARGE SCALE GENOMIC DNA]</scope>
    <source>
        <strain evidence="6 7">DK608</strain>
    </source>
</reference>
<dbReference type="GO" id="GO:0044780">
    <property type="term" value="P:bacterial-type flagellum assembly"/>
    <property type="evidence" value="ECO:0007669"/>
    <property type="project" value="InterPro"/>
</dbReference>
<feature type="signal peptide" evidence="4">
    <location>
        <begin position="1"/>
        <end position="17"/>
    </location>
</feature>
<dbReference type="AlphaFoldDB" id="A0A6L6IUI3"/>
<protein>
    <recommendedName>
        <fullName evidence="4">Flagella basal body P-ring formation protein FlgA</fullName>
    </recommendedName>
</protein>
<name>A0A6L6IUI3_9RHOB</name>
<keyword evidence="6" id="KW-0966">Cell projection</keyword>
<keyword evidence="7" id="KW-1185">Reference proteome</keyword>
<dbReference type="InterPro" id="IPR039246">
    <property type="entry name" value="Flagellar_FlgA"/>
</dbReference>
<evidence type="ECO:0000256" key="3">
    <source>
        <dbReference type="ARBA" id="ARBA00022764"/>
    </source>
</evidence>
<dbReference type="Proteomes" id="UP000478740">
    <property type="component" value="Unassembled WGS sequence"/>
</dbReference>
<dbReference type="NCBIfam" id="TIGR03170">
    <property type="entry name" value="flgA_cterm"/>
    <property type="match status" value="1"/>
</dbReference>
<evidence type="ECO:0000259" key="5">
    <source>
        <dbReference type="SMART" id="SM00858"/>
    </source>
</evidence>
<keyword evidence="6" id="KW-0969">Cilium</keyword>
<comment type="function">
    <text evidence="4">Involved in the assembly process of the P-ring formation. It may associate with FlgF on the rod constituting a structure essential for the P-ring assembly or may act as a modulator protein for the P-ring assembly.</text>
</comment>
<comment type="caution">
    <text evidence="6">The sequence shown here is derived from an EMBL/GenBank/DDBJ whole genome shotgun (WGS) entry which is preliminary data.</text>
</comment>
<evidence type="ECO:0000256" key="2">
    <source>
        <dbReference type="ARBA" id="ARBA00022729"/>
    </source>
</evidence>
<keyword evidence="6" id="KW-0282">Flagellum</keyword>
<dbReference type="PANTHER" id="PTHR36307">
    <property type="entry name" value="FLAGELLA BASAL BODY P-RING FORMATION PROTEIN FLGA"/>
    <property type="match status" value="1"/>
</dbReference>
<evidence type="ECO:0000256" key="1">
    <source>
        <dbReference type="ARBA" id="ARBA00004418"/>
    </source>
</evidence>